<organism evidence="1 2">
    <name type="scientific">Pseudonocardia broussonetiae</name>
    <dbReference type="NCBI Taxonomy" id="2736640"/>
    <lineage>
        <taxon>Bacteria</taxon>
        <taxon>Bacillati</taxon>
        <taxon>Actinomycetota</taxon>
        <taxon>Actinomycetes</taxon>
        <taxon>Pseudonocardiales</taxon>
        <taxon>Pseudonocardiaceae</taxon>
        <taxon>Pseudonocardia</taxon>
    </lineage>
</organism>
<dbReference type="EMBL" id="CP053566">
    <property type="protein sequence ID" value="QJY51207.1"/>
    <property type="molecule type" value="Genomic_DNA"/>
</dbReference>
<name>A0A6M6JVX3_9PSEU</name>
<evidence type="ECO:0000313" key="2">
    <source>
        <dbReference type="Proteomes" id="UP000505377"/>
    </source>
</evidence>
<accession>A0A6M6JVX3</accession>
<evidence type="ECO:0008006" key="3">
    <source>
        <dbReference type="Google" id="ProtNLM"/>
    </source>
</evidence>
<geneLocation type="plasmid" evidence="1 2">
    <name>unnamed2</name>
</geneLocation>
<proteinExistence type="predicted"/>
<sequence>MSAERVTVSFEPAIAQRVRQCGSRVRGGQSGYLARLVQQDAVREAGEALALWYAEQGGEQYVVDALTEAAAAQDQAS</sequence>
<keyword evidence="2" id="KW-1185">Reference proteome</keyword>
<keyword evidence="1" id="KW-0614">Plasmid</keyword>
<dbReference type="KEGG" id="pbro:HOP40_35070"/>
<dbReference type="RefSeq" id="WP_172170084.1">
    <property type="nucleotide sequence ID" value="NZ_CP053566.1"/>
</dbReference>
<dbReference type="AlphaFoldDB" id="A0A6M6JVX3"/>
<evidence type="ECO:0000313" key="1">
    <source>
        <dbReference type="EMBL" id="QJY51207.1"/>
    </source>
</evidence>
<dbReference type="Proteomes" id="UP000505377">
    <property type="component" value="Plasmid unnamed2"/>
</dbReference>
<gene>
    <name evidence="1" type="ORF">HOP40_35070</name>
</gene>
<reference evidence="1 2" key="1">
    <citation type="submission" date="2020-05" db="EMBL/GenBank/DDBJ databases">
        <authorList>
            <person name="Mo P."/>
        </authorList>
    </citation>
    <scope>NUCLEOTIDE SEQUENCE [LARGE SCALE GENOMIC DNA]</scope>
    <source>
        <strain evidence="1 2">Gen01</strain>
        <plasmid evidence="1 2">unnamed2</plasmid>
    </source>
</reference>
<protein>
    <recommendedName>
        <fullName evidence="3">CopG family transcriptional regulator</fullName>
    </recommendedName>
</protein>